<gene>
    <name evidence="2" type="ORF">CPB84DRAFT_1842324</name>
</gene>
<sequence>MDRRTIYRQISSTPNSSRYPSEDWVQQAGGLRIDSPLYPPSESYATPPPDGDVDMAMDSDEHGTNESDNLELEPVQMESSVTPHFPQSHLPIPQEIQQHQPGPPSTPRHSYATRYSERMQASAIINVVPATPLNSQQYVHHPPEAQGVGAINPNPGLVFSASLPSTPPPPGPIPMAISPTNTFAQLAPPSSQRTAKRRVVFGPRANCEKCRLGEKHFIHYEQ</sequence>
<evidence type="ECO:0000313" key="2">
    <source>
        <dbReference type="EMBL" id="KAF8911070.1"/>
    </source>
</evidence>
<evidence type="ECO:0000313" key="3">
    <source>
        <dbReference type="Proteomes" id="UP000724874"/>
    </source>
</evidence>
<comment type="caution">
    <text evidence="2">The sequence shown here is derived from an EMBL/GenBank/DDBJ whole genome shotgun (WGS) entry which is preliminary data.</text>
</comment>
<organism evidence="2 3">
    <name type="scientific">Gymnopilus junonius</name>
    <name type="common">Spectacular rustgill mushroom</name>
    <name type="synonym">Gymnopilus spectabilis subsp. junonius</name>
    <dbReference type="NCBI Taxonomy" id="109634"/>
    <lineage>
        <taxon>Eukaryota</taxon>
        <taxon>Fungi</taxon>
        <taxon>Dikarya</taxon>
        <taxon>Basidiomycota</taxon>
        <taxon>Agaricomycotina</taxon>
        <taxon>Agaricomycetes</taxon>
        <taxon>Agaricomycetidae</taxon>
        <taxon>Agaricales</taxon>
        <taxon>Agaricineae</taxon>
        <taxon>Hymenogastraceae</taxon>
        <taxon>Gymnopilus</taxon>
    </lineage>
</organism>
<name>A0A9P5NW01_GYMJU</name>
<dbReference type="AlphaFoldDB" id="A0A9P5NW01"/>
<feature type="region of interest" description="Disordered" evidence="1">
    <location>
        <begin position="1"/>
        <end position="67"/>
    </location>
</feature>
<proteinExistence type="predicted"/>
<dbReference type="OrthoDB" id="3200438at2759"/>
<keyword evidence="3" id="KW-1185">Reference proteome</keyword>
<protein>
    <submittedName>
        <fullName evidence="2">Uncharacterized protein</fullName>
    </submittedName>
</protein>
<evidence type="ECO:0000256" key="1">
    <source>
        <dbReference type="SAM" id="MobiDB-lite"/>
    </source>
</evidence>
<reference evidence="2" key="1">
    <citation type="submission" date="2020-11" db="EMBL/GenBank/DDBJ databases">
        <authorList>
            <consortium name="DOE Joint Genome Institute"/>
            <person name="Ahrendt S."/>
            <person name="Riley R."/>
            <person name="Andreopoulos W."/>
            <person name="LaButti K."/>
            <person name="Pangilinan J."/>
            <person name="Ruiz-duenas F.J."/>
            <person name="Barrasa J.M."/>
            <person name="Sanchez-Garcia M."/>
            <person name="Camarero S."/>
            <person name="Miyauchi S."/>
            <person name="Serrano A."/>
            <person name="Linde D."/>
            <person name="Babiker R."/>
            <person name="Drula E."/>
            <person name="Ayuso-Fernandez I."/>
            <person name="Pacheco R."/>
            <person name="Padilla G."/>
            <person name="Ferreira P."/>
            <person name="Barriuso J."/>
            <person name="Kellner H."/>
            <person name="Castanera R."/>
            <person name="Alfaro M."/>
            <person name="Ramirez L."/>
            <person name="Pisabarro A.G."/>
            <person name="Kuo A."/>
            <person name="Tritt A."/>
            <person name="Lipzen A."/>
            <person name="He G."/>
            <person name="Yan M."/>
            <person name="Ng V."/>
            <person name="Cullen D."/>
            <person name="Martin F."/>
            <person name="Rosso M.-N."/>
            <person name="Henrissat B."/>
            <person name="Hibbett D."/>
            <person name="Martinez A.T."/>
            <person name="Grigoriev I.V."/>
        </authorList>
    </citation>
    <scope>NUCLEOTIDE SEQUENCE</scope>
    <source>
        <strain evidence="2">AH 44721</strain>
    </source>
</reference>
<dbReference type="Proteomes" id="UP000724874">
    <property type="component" value="Unassembled WGS sequence"/>
</dbReference>
<accession>A0A9P5NW01</accession>
<feature type="compositionally biased region" description="Polar residues" evidence="1">
    <location>
        <begin position="8"/>
        <end position="19"/>
    </location>
</feature>
<dbReference type="EMBL" id="JADNYJ010000005">
    <property type="protein sequence ID" value="KAF8911070.1"/>
    <property type="molecule type" value="Genomic_DNA"/>
</dbReference>